<dbReference type="OrthoDB" id="1935355at2"/>
<keyword evidence="1" id="KW-0175">Coiled coil</keyword>
<evidence type="ECO:0000313" key="4">
    <source>
        <dbReference type="Proteomes" id="UP000199701"/>
    </source>
</evidence>
<protein>
    <submittedName>
        <fullName evidence="3">Uncharacterized protein</fullName>
    </submittedName>
</protein>
<dbReference type="RefSeq" id="WP_092455826.1">
    <property type="nucleotide sequence ID" value="NZ_FOJI01000014.1"/>
</dbReference>
<gene>
    <name evidence="3" type="ORF">SAMN05421659_1149</name>
</gene>
<keyword evidence="2" id="KW-0472">Membrane</keyword>
<evidence type="ECO:0000313" key="3">
    <source>
        <dbReference type="EMBL" id="SEW38596.1"/>
    </source>
</evidence>
<proteinExistence type="predicted"/>
<feature type="transmembrane region" description="Helical" evidence="2">
    <location>
        <begin position="149"/>
        <end position="171"/>
    </location>
</feature>
<evidence type="ECO:0000256" key="2">
    <source>
        <dbReference type="SAM" id="Phobius"/>
    </source>
</evidence>
<name>A0A1I0RCS0_9FIRM</name>
<keyword evidence="2" id="KW-0812">Transmembrane</keyword>
<dbReference type="Proteomes" id="UP000199701">
    <property type="component" value="Unassembled WGS sequence"/>
</dbReference>
<feature type="transmembrane region" description="Helical" evidence="2">
    <location>
        <begin position="177"/>
        <end position="197"/>
    </location>
</feature>
<accession>A0A1I0RCS0</accession>
<keyword evidence="4" id="KW-1185">Reference proteome</keyword>
<keyword evidence="2" id="KW-1133">Transmembrane helix</keyword>
<dbReference type="AlphaFoldDB" id="A0A1I0RCS0"/>
<feature type="coiled-coil region" evidence="1">
    <location>
        <begin position="31"/>
        <end position="95"/>
    </location>
</feature>
<evidence type="ECO:0000256" key="1">
    <source>
        <dbReference type="SAM" id="Coils"/>
    </source>
</evidence>
<dbReference type="STRING" id="99656.SAMN05421659_1149"/>
<sequence length="364" mass="41843">MEEQNILTCDIICLNQIKSDIKEHNIAKEKIEPVKVAVKDLEKNIESLEKAVRDEIESTLKTRREAVASGFDKEIESDQEKLKKIQSDRDKAKSKGVKERISVETSSLREDNKGMKDEIKAAFKSNRIPRFCNSRLFLALFMTKGFKDAFICIVTFLITFLAVPSAIYYFVPNMPDWSLILIYIVLVAIVFTIYKLISEKIKFPHLEVIQGLIKTKDRITENKRKIRKIVHAIKKDKNEEMYGLDKFDEKINIIITDIEKFEAKKSLALEDFNNLVKPNIIAEIEGKDKERIIALKVDLEKKHSLLTEMEDKVKEQRIYIASNYEAYLGNEFATPDKLEALAEIMNTGGAETIGKAIAVYKTKK</sequence>
<reference evidence="3 4" key="1">
    <citation type="submission" date="2016-10" db="EMBL/GenBank/DDBJ databases">
        <authorList>
            <person name="de Groot N.N."/>
        </authorList>
    </citation>
    <scope>NUCLEOTIDE SEQUENCE [LARGE SCALE GENOMIC DNA]</scope>
    <source>
        <strain evidence="3 4">DSM 9179</strain>
    </source>
</reference>
<organism evidence="3 4">
    <name type="scientific">[Clostridium] fimetarium</name>
    <dbReference type="NCBI Taxonomy" id="99656"/>
    <lineage>
        <taxon>Bacteria</taxon>
        <taxon>Bacillati</taxon>
        <taxon>Bacillota</taxon>
        <taxon>Clostridia</taxon>
        <taxon>Lachnospirales</taxon>
        <taxon>Lachnospiraceae</taxon>
    </lineage>
</organism>
<dbReference type="EMBL" id="FOJI01000014">
    <property type="protein sequence ID" value="SEW38596.1"/>
    <property type="molecule type" value="Genomic_DNA"/>
</dbReference>